<dbReference type="PANTHER" id="PTHR40114">
    <property type="entry name" value="SLR0698 PROTEIN"/>
    <property type="match status" value="1"/>
</dbReference>
<dbReference type="Proteomes" id="UP001595557">
    <property type="component" value="Unassembled WGS sequence"/>
</dbReference>
<dbReference type="Pfam" id="PF01928">
    <property type="entry name" value="CYTH"/>
    <property type="match status" value="1"/>
</dbReference>
<dbReference type="Gene3D" id="2.40.320.10">
    <property type="entry name" value="Hypothetical Protein Pfu-838710-001"/>
    <property type="match status" value="1"/>
</dbReference>
<evidence type="ECO:0000259" key="1">
    <source>
        <dbReference type="PROSITE" id="PS51707"/>
    </source>
</evidence>
<dbReference type="PIRSF" id="PIRSF016487">
    <property type="entry name" value="CYTH_UCP016487"/>
    <property type="match status" value="1"/>
</dbReference>
<protein>
    <submittedName>
        <fullName evidence="2">CYTH domain-containing protein</fullName>
    </submittedName>
</protein>
<gene>
    <name evidence="2" type="ORF">ACFOD7_08440</name>
</gene>
<dbReference type="PROSITE" id="PS51707">
    <property type="entry name" value="CYTH"/>
    <property type="match status" value="1"/>
</dbReference>
<dbReference type="EMBL" id="JBHRTE010000038">
    <property type="protein sequence ID" value="MFC3168075.1"/>
    <property type="molecule type" value="Genomic_DNA"/>
</dbReference>
<evidence type="ECO:0000313" key="3">
    <source>
        <dbReference type="Proteomes" id="UP001595557"/>
    </source>
</evidence>
<comment type="caution">
    <text evidence="2">The sequence shown here is derived from an EMBL/GenBank/DDBJ whole genome shotgun (WGS) entry which is preliminary data.</text>
</comment>
<organism evidence="2 3">
    <name type="scientific">Paracoccus fontiphilus</name>
    <dbReference type="NCBI Taxonomy" id="1815556"/>
    <lineage>
        <taxon>Bacteria</taxon>
        <taxon>Pseudomonadati</taxon>
        <taxon>Pseudomonadota</taxon>
        <taxon>Alphaproteobacteria</taxon>
        <taxon>Rhodobacterales</taxon>
        <taxon>Paracoccaceae</taxon>
        <taxon>Paracoccus</taxon>
    </lineage>
</organism>
<name>A0ABV7IGG4_9RHOB</name>
<dbReference type="SMART" id="SM01118">
    <property type="entry name" value="CYTH"/>
    <property type="match status" value="1"/>
</dbReference>
<dbReference type="RefSeq" id="WP_377706977.1">
    <property type="nucleotide sequence ID" value="NZ_JBHRTE010000038.1"/>
</dbReference>
<dbReference type="SUPFAM" id="SSF55154">
    <property type="entry name" value="CYTH-like phosphatases"/>
    <property type="match status" value="1"/>
</dbReference>
<proteinExistence type="predicted"/>
<dbReference type="InterPro" id="IPR012042">
    <property type="entry name" value="NeuTTM/CthTTM-like"/>
</dbReference>
<dbReference type="InterPro" id="IPR033469">
    <property type="entry name" value="CYTH-like_dom_sf"/>
</dbReference>
<evidence type="ECO:0000313" key="2">
    <source>
        <dbReference type="EMBL" id="MFC3168075.1"/>
    </source>
</evidence>
<reference evidence="3" key="1">
    <citation type="journal article" date="2019" name="Int. J. Syst. Evol. Microbiol.">
        <title>The Global Catalogue of Microorganisms (GCM) 10K type strain sequencing project: providing services to taxonomists for standard genome sequencing and annotation.</title>
        <authorList>
            <consortium name="The Broad Institute Genomics Platform"/>
            <consortium name="The Broad Institute Genome Sequencing Center for Infectious Disease"/>
            <person name="Wu L."/>
            <person name="Ma J."/>
        </authorList>
    </citation>
    <scope>NUCLEOTIDE SEQUENCE [LARGE SCALE GENOMIC DNA]</scope>
    <source>
        <strain evidence="3">KCTC 52239</strain>
    </source>
</reference>
<dbReference type="PANTHER" id="PTHR40114:SF1">
    <property type="entry name" value="SLR0698 PROTEIN"/>
    <property type="match status" value="1"/>
</dbReference>
<sequence length="157" mass="17601">MAVEIERKFLVASECWKEHVVRSVQLRDGLIASSDRGKVRVRIIDDKATLAIKGARTGLSREEYEYEIPFEDAVALLDRHCAGAILEKTRFFVPNGDLVWEVDVYSGILSGVVIAEIELPAENIAVDRPSWVGIEVTGQEEYRKINMLSARLSGKQL</sequence>
<dbReference type="InterPro" id="IPR023577">
    <property type="entry name" value="CYTH_domain"/>
</dbReference>
<dbReference type="CDD" id="cd07891">
    <property type="entry name" value="CYTH-like_CthTTM-like_1"/>
    <property type="match status" value="1"/>
</dbReference>
<accession>A0ABV7IGG4</accession>
<keyword evidence="3" id="KW-1185">Reference proteome</keyword>
<feature type="domain" description="CYTH" evidence="1">
    <location>
        <begin position="2"/>
        <end position="151"/>
    </location>
</feature>